<gene>
    <name evidence="1" type="ORF">JOB18_028854</name>
</gene>
<reference evidence="1 2" key="1">
    <citation type="journal article" date="2021" name="Sci. Rep.">
        <title>Chromosome anchoring in Senegalese sole (Solea senegalensis) reveals sex-associated markers and genome rearrangements in flatfish.</title>
        <authorList>
            <person name="Guerrero-Cozar I."/>
            <person name="Gomez-Garrido J."/>
            <person name="Berbel C."/>
            <person name="Martinez-Blanch J.F."/>
            <person name="Alioto T."/>
            <person name="Claros M.G."/>
            <person name="Gagnaire P.A."/>
            <person name="Manchado M."/>
        </authorList>
    </citation>
    <scope>NUCLEOTIDE SEQUENCE [LARGE SCALE GENOMIC DNA]</scope>
    <source>
        <strain evidence="1">Sse05_10M</strain>
    </source>
</reference>
<protein>
    <submittedName>
        <fullName evidence="1">Uncharacterized protein</fullName>
    </submittedName>
</protein>
<evidence type="ECO:0000313" key="2">
    <source>
        <dbReference type="Proteomes" id="UP000693946"/>
    </source>
</evidence>
<evidence type="ECO:0000313" key="1">
    <source>
        <dbReference type="EMBL" id="KAG7465554.1"/>
    </source>
</evidence>
<dbReference type="AlphaFoldDB" id="A0AAV6PKC0"/>
<dbReference type="Proteomes" id="UP000693946">
    <property type="component" value="Unassembled WGS sequence"/>
</dbReference>
<accession>A0AAV6PKC0</accession>
<organism evidence="1 2">
    <name type="scientific">Solea senegalensis</name>
    <name type="common">Senegalese sole</name>
    <dbReference type="NCBI Taxonomy" id="28829"/>
    <lineage>
        <taxon>Eukaryota</taxon>
        <taxon>Metazoa</taxon>
        <taxon>Chordata</taxon>
        <taxon>Craniata</taxon>
        <taxon>Vertebrata</taxon>
        <taxon>Euteleostomi</taxon>
        <taxon>Actinopterygii</taxon>
        <taxon>Neopterygii</taxon>
        <taxon>Teleostei</taxon>
        <taxon>Neoteleostei</taxon>
        <taxon>Acanthomorphata</taxon>
        <taxon>Carangaria</taxon>
        <taxon>Pleuronectiformes</taxon>
        <taxon>Pleuronectoidei</taxon>
        <taxon>Soleidae</taxon>
        <taxon>Solea</taxon>
    </lineage>
</organism>
<keyword evidence="2" id="KW-1185">Reference proteome</keyword>
<name>A0AAV6PKC0_SOLSE</name>
<comment type="caution">
    <text evidence="1">The sequence shown here is derived from an EMBL/GenBank/DDBJ whole genome shotgun (WGS) entry which is preliminary data.</text>
</comment>
<dbReference type="EMBL" id="JAGKHQ010000692">
    <property type="protein sequence ID" value="KAG7465554.1"/>
    <property type="molecule type" value="Genomic_DNA"/>
</dbReference>
<sequence>MKPQERIQTTRLRDLDIMMHFRSLFGSSSCKQQCNSKCTGSRSCPAPSPGTRFLLSSVLSSHYRCCW</sequence>
<proteinExistence type="predicted"/>